<evidence type="ECO:0000313" key="2">
    <source>
        <dbReference type="Proteomes" id="UP001418222"/>
    </source>
</evidence>
<evidence type="ECO:0000313" key="1">
    <source>
        <dbReference type="EMBL" id="KAK8942368.1"/>
    </source>
</evidence>
<sequence>MIRRVRSPARKGAAAVRTEERLQRFLRPGALAQLRDSKIIARSPRSALKAAQIGGFRLSPPSSPAAAAGTAPIDGREDDLIRFFSSRPRGPRQLKRKKLAAAKYAFFSPPSPDLSDLVLDVFGADFVAAH</sequence>
<dbReference type="PANTHER" id="PTHR35495">
    <property type="entry name" value="OS06G0679600 PROTEIN"/>
    <property type="match status" value="1"/>
</dbReference>
<dbReference type="Proteomes" id="UP001418222">
    <property type="component" value="Unassembled WGS sequence"/>
</dbReference>
<reference evidence="1 2" key="1">
    <citation type="journal article" date="2022" name="Nat. Plants">
        <title>Genomes of leafy and leafless Platanthera orchids illuminate the evolution of mycoheterotrophy.</title>
        <authorList>
            <person name="Li M.H."/>
            <person name="Liu K.W."/>
            <person name="Li Z."/>
            <person name="Lu H.C."/>
            <person name="Ye Q.L."/>
            <person name="Zhang D."/>
            <person name="Wang J.Y."/>
            <person name="Li Y.F."/>
            <person name="Zhong Z.M."/>
            <person name="Liu X."/>
            <person name="Yu X."/>
            <person name="Liu D.K."/>
            <person name="Tu X.D."/>
            <person name="Liu B."/>
            <person name="Hao Y."/>
            <person name="Liao X.Y."/>
            <person name="Jiang Y.T."/>
            <person name="Sun W.H."/>
            <person name="Chen J."/>
            <person name="Chen Y.Q."/>
            <person name="Ai Y."/>
            <person name="Zhai J.W."/>
            <person name="Wu S.S."/>
            <person name="Zhou Z."/>
            <person name="Hsiao Y.Y."/>
            <person name="Wu W.L."/>
            <person name="Chen Y.Y."/>
            <person name="Lin Y.F."/>
            <person name="Hsu J.L."/>
            <person name="Li C.Y."/>
            <person name="Wang Z.W."/>
            <person name="Zhao X."/>
            <person name="Zhong W.Y."/>
            <person name="Ma X.K."/>
            <person name="Ma L."/>
            <person name="Huang J."/>
            <person name="Chen G.Z."/>
            <person name="Huang M.Z."/>
            <person name="Huang L."/>
            <person name="Peng D.H."/>
            <person name="Luo Y.B."/>
            <person name="Zou S.Q."/>
            <person name="Chen S.P."/>
            <person name="Lan S."/>
            <person name="Tsai W.C."/>
            <person name="Van de Peer Y."/>
            <person name="Liu Z.J."/>
        </authorList>
    </citation>
    <scope>NUCLEOTIDE SEQUENCE [LARGE SCALE GENOMIC DNA]</scope>
    <source>
        <strain evidence="1">Lor287</strain>
    </source>
</reference>
<keyword evidence="2" id="KW-1185">Reference proteome</keyword>
<organism evidence="1 2">
    <name type="scientific">Platanthera zijinensis</name>
    <dbReference type="NCBI Taxonomy" id="2320716"/>
    <lineage>
        <taxon>Eukaryota</taxon>
        <taxon>Viridiplantae</taxon>
        <taxon>Streptophyta</taxon>
        <taxon>Embryophyta</taxon>
        <taxon>Tracheophyta</taxon>
        <taxon>Spermatophyta</taxon>
        <taxon>Magnoliopsida</taxon>
        <taxon>Liliopsida</taxon>
        <taxon>Asparagales</taxon>
        <taxon>Orchidaceae</taxon>
        <taxon>Orchidoideae</taxon>
        <taxon>Orchideae</taxon>
        <taxon>Orchidinae</taxon>
        <taxon>Platanthera</taxon>
    </lineage>
</organism>
<protein>
    <submittedName>
        <fullName evidence="1">Uncharacterized protein</fullName>
    </submittedName>
</protein>
<name>A0AAP0BL08_9ASPA</name>
<accession>A0AAP0BL08</accession>
<dbReference type="AlphaFoldDB" id="A0AAP0BL08"/>
<comment type="caution">
    <text evidence="1">The sequence shown here is derived from an EMBL/GenBank/DDBJ whole genome shotgun (WGS) entry which is preliminary data.</text>
</comment>
<dbReference type="PANTHER" id="PTHR35495:SF1">
    <property type="entry name" value="OS06G0679600 PROTEIN"/>
    <property type="match status" value="1"/>
</dbReference>
<proteinExistence type="predicted"/>
<gene>
    <name evidence="1" type="ORF">KSP39_PZI009404</name>
</gene>
<dbReference type="EMBL" id="JBBWWQ010000007">
    <property type="protein sequence ID" value="KAK8942368.1"/>
    <property type="molecule type" value="Genomic_DNA"/>
</dbReference>